<organism evidence="3 4">
    <name type="scientific">Halosaccharopolyspora lacisalsi</name>
    <dbReference type="NCBI Taxonomy" id="1000566"/>
    <lineage>
        <taxon>Bacteria</taxon>
        <taxon>Bacillati</taxon>
        <taxon>Actinomycetota</taxon>
        <taxon>Actinomycetes</taxon>
        <taxon>Pseudonocardiales</taxon>
        <taxon>Pseudonocardiaceae</taxon>
        <taxon>Halosaccharopolyspora</taxon>
    </lineage>
</organism>
<proteinExistence type="predicted"/>
<keyword evidence="1" id="KW-1133">Transmembrane helix</keyword>
<feature type="transmembrane region" description="Helical" evidence="1">
    <location>
        <begin position="225"/>
        <end position="248"/>
    </location>
</feature>
<evidence type="ECO:0000313" key="4">
    <source>
        <dbReference type="Proteomes" id="UP000569329"/>
    </source>
</evidence>
<dbReference type="Pfam" id="PF20182">
    <property type="entry name" value="DUF6545"/>
    <property type="match status" value="1"/>
</dbReference>
<keyword evidence="1" id="KW-0812">Transmembrane</keyword>
<accession>A0A839E4Q1</accession>
<evidence type="ECO:0000259" key="2">
    <source>
        <dbReference type="Pfam" id="PF20182"/>
    </source>
</evidence>
<feature type="transmembrane region" description="Helical" evidence="1">
    <location>
        <begin position="147"/>
        <end position="167"/>
    </location>
</feature>
<reference evidence="3 4" key="1">
    <citation type="submission" date="2020-07" db="EMBL/GenBank/DDBJ databases">
        <title>Sequencing the genomes of 1000 actinobacteria strains.</title>
        <authorList>
            <person name="Klenk H.-P."/>
        </authorList>
    </citation>
    <scope>NUCLEOTIDE SEQUENCE [LARGE SCALE GENOMIC DNA]</scope>
    <source>
        <strain evidence="3 4">DSM 45975</strain>
    </source>
</reference>
<gene>
    <name evidence="3" type="ORF">FHX42_005236</name>
</gene>
<evidence type="ECO:0000313" key="3">
    <source>
        <dbReference type="EMBL" id="MBA8827829.1"/>
    </source>
</evidence>
<dbReference type="InterPro" id="IPR046675">
    <property type="entry name" value="DUF6545"/>
</dbReference>
<protein>
    <recommendedName>
        <fullName evidence="2">DUF6545 domain-containing protein</fullName>
    </recommendedName>
</protein>
<keyword evidence="4" id="KW-1185">Reference proteome</keyword>
<comment type="caution">
    <text evidence="3">The sequence shown here is derived from an EMBL/GenBank/DDBJ whole genome shotgun (WGS) entry which is preliminary data.</text>
</comment>
<dbReference type="Proteomes" id="UP000569329">
    <property type="component" value="Unassembled WGS sequence"/>
</dbReference>
<dbReference type="RefSeq" id="WP_182546982.1">
    <property type="nucleotide sequence ID" value="NZ_JACGWZ010000010.1"/>
</dbReference>
<keyword evidence="1" id="KW-0472">Membrane</keyword>
<evidence type="ECO:0000256" key="1">
    <source>
        <dbReference type="SAM" id="Phobius"/>
    </source>
</evidence>
<dbReference type="EMBL" id="JACGWZ010000010">
    <property type="protein sequence ID" value="MBA8827829.1"/>
    <property type="molecule type" value="Genomic_DNA"/>
</dbReference>
<feature type="transmembrane region" description="Helical" evidence="1">
    <location>
        <begin position="108"/>
        <end position="127"/>
    </location>
</feature>
<dbReference type="NCBIfam" id="NF042915">
    <property type="entry name" value="MAB_1171c_fam"/>
    <property type="match status" value="1"/>
</dbReference>
<dbReference type="InterPro" id="IPR050039">
    <property type="entry name" value="MAB_1171c-like"/>
</dbReference>
<feature type="domain" description="DUF6545" evidence="2">
    <location>
        <begin position="254"/>
        <end position="399"/>
    </location>
</feature>
<feature type="transmembrane region" description="Helical" evidence="1">
    <location>
        <begin position="188"/>
        <end position="213"/>
    </location>
</feature>
<name>A0A839E4Q1_9PSEU</name>
<sequence>MSTRDLIQIMVVAVAVTAATVKLLQLTRPQPGINRPAVAAMCGAIITMGIANTQEVPSVVPVLTEALGSNFAYAQRHTPALACFFLLRLAFVCWVWPPGWRRRQTVRAHTALFAVVVVARWLLAALAPTGDAAQALDGYWMQAPTTMVAMLIYVAYMGLMIGSVSRLSWLWARSAAHRTRWTARGLRLIAAGAATYELYLAHKIAFLGIVLAVGYPPYPQVRVEWFILVPGTLLLVIGLAMPLIATGVPAAVRLARQRAAYGRLGPLWLALTSYRPEVVLGACPAWMPRWLRPAWDRFVLVHMGFRLYRRVIECWDIVVGLHGYCDERLRQRVYDQARESTSDEDLARSVAEAVMIRTALESARTEDALVPAEHRAPPQDHHPRLRDNVAWWQRVARAWGHPLTAALSPPLTQLP</sequence>
<dbReference type="AlphaFoldDB" id="A0A839E4Q1"/>